<dbReference type="Proteomes" id="UP001597215">
    <property type="component" value="Unassembled WGS sequence"/>
</dbReference>
<evidence type="ECO:0000313" key="4">
    <source>
        <dbReference type="Proteomes" id="UP001597215"/>
    </source>
</evidence>
<keyword evidence="4" id="KW-1185">Reference proteome</keyword>
<dbReference type="SUPFAM" id="SSF52402">
    <property type="entry name" value="Adenine nucleotide alpha hydrolases-like"/>
    <property type="match status" value="1"/>
</dbReference>
<dbReference type="InterPro" id="IPR052188">
    <property type="entry name" value="Ni-pincer_cofactor_biosynth"/>
</dbReference>
<dbReference type="PANTHER" id="PTHR43169">
    <property type="entry name" value="EXSB FAMILY PROTEIN"/>
    <property type="match status" value="1"/>
</dbReference>
<evidence type="ECO:0000256" key="1">
    <source>
        <dbReference type="ARBA" id="ARBA00022598"/>
    </source>
</evidence>
<dbReference type="InterPro" id="IPR020022">
    <property type="entry name" value="N-acetyl_sugar_amidoTrfase"/>
</dbReference>
<dbReference type="Pfam" id="PF02540">
    <property type="entry name" value="NAD_synthase"/>
    <property type="match status" value="1"/>
</dbReference>
<reference evidence="4" key="1">
    <citation type="journal article" date="2019" name="Int. J. Syst. Evol. Microbiol.">
        <title>The Global Catalogue of Microorganisms (GCM) 10K type strain sequencing project: providing services to taxonomists for standard genome sequencing and annotation.</title>
        <authorList>
            <consortium name="The Broad Institute Genomics Platform"/>
            <consortium name="The Broad Institute Genome Sequencing Center for Infectious Disease"/>
            <person name="Wu L."/>
            <person name="Ma J."/>
        </authorList>
    </citation>
    <scope>NUCLEOTIDE SEQUENCE [LARGE SCALE GENOMIC DNA]</scope>
    <source>
        <strain evidence="4">CGMCC 1.12449</strain>
    </source>
</reference>
<dbReference type="Gene3D" id="3.40.50.620">
    <property type="entry name" value="HUPs"/>
    <property type="match status" value="1"/>
</dbReference>
<gene>
    <name evidence="3" type="ORF">ACFSAG_04425</name>
</gene>
<sequence length="366" mass="42598">MIITCTRCVMNSTVPGIFFDENGCCNYCIEHEEKVKLIPANKKDAEKRLKNLIDKIKSKKRGQYDCIIGLSGGVDSSYVAYIVTKLGLNPLAVHFDNGWNSELSIKNIENIVRNLKIDLVTYVIDWNEFRDIQKSFFKANVVDIEMITDHAIFAAMYKIANKNKIKYIISGTNAATESIMPDEWQHFKFDLLNLKSIHKKYGSLKIKNYPTVSIWNIAWQKYVKGIETVSILNYLKYNKNEAMNILSETIGWSYYGGKHYESSFTKFYQSYILPEKFNIDKRLIHLSDLIMNNEVDRSQALLELQKKPYDEIQIEADIEYVIKKLGMTKSEFSNYMSTKPKSHYDFPSYAKIAKKLVNIYKKNRYN</sequence>
<organism evidence="3 4">
    <name type="scientific">Sphingorhabdus buctiana</name>
    <dbReference type="NCBI Taxonomy" id="1508805"/>
    <lineage>
        <taxon>Bacteria</taxon>
        <taxon>Pseudomonadati</taxon>
        <taxon>Pseudomonadota</taxon>
        <taxon>Alphaproteobacteria</taxon>
        <taxon>Sphingomonadales</taxon>
        <taxon>Sphingomonadaceae</taxon>
        <taxon>Sphingorhabdus</taxon>
    </lineage>
</organism>
<dbReference type="PANTHER" id="PTHR43169:SF3">
    <property type="entry name" value="ATPASE, PP-LOOP SUPERFAMILY-RELATED"/>
    <property type="match status" value="1"/>
</dbReference>
<accession>A0ABW4MBK5</accession>
<comment type="caution">
    <text evidence="3">The sequence shown here is derived from an EMBL/GenBank/DDBJ whole genome shotgun (WGS) entry which is preliminary data.</text>
</comment>
<dbReference type="RefSeq" id="WP_381511727.1">
    <property type="nucleotide sequence ID" value="NZ_JBHUEL010000003.1"/>
</dbReference>
<dbReference type="InterPro" id="IPR022310">
    <property type="entry name" value="NAD/GMP_synthase"/>
</dbReference>
<dbReference type="NCBIfam" id="TIGR03573">
    <property type="entry name" value="WbuX"/>
    <property type="match status" value="1"/>
</dbReference>
<feature type="domain" description="NAD/GMP synthase" evidence="2">
    <location>
        <begin position="58"/>
        <end position="179"/>
    </location>
</feature>
<dbReference type="InterPro" id="IPR014729">
    <property type="entry name" value="Rossmann-like_a/b/a_fold"/>
</dbReference>
<evidence type="ECO:0000313" key="3">
    <source>
        <dbReference type="EMBL" id="MFD1766088.1"/>
    </source>
</evidence>
<dbReference type="EMBL" id="JBHUEL010000003">
    <property type="protein sequence ID" value="MFD1766088.1"/>
    <property type="molecule type" value="Genomic_DNA"/>
</dbReference>
<proteinExistence type="predicted"/>
<evidence type="ECO:0000259" key="2">
    <source>
        <dbReference type="Pfam" id="PF02540"/>
    </source>
</evidence>
<name>A0ABW4MBK5_9SPHN</name>
<keyword evidence="1" id="KW-0436">Ligase</keyword>
<protein>
    <submittedName>
        <fullName evidence="3">N-acetyl sugar amidotransferase</fullName>
    </submittedName>
</protein>